<evidence type="ECO:0000256" key="3">
    <source>
        <dbReference type="ARBA" id="ARBA00022679"/>
    </source>
</evidence>
<dbReference type="SUPFAM" id="SSF53335">
    <property type="entry name" value="S-adenosyl-L-methionine-dependent methyltransferases"/>
    <property type="match status" value="1"/>
</dbReference>
<dbReference type="EMBL" id="AP018930">
    <property type="protein sequence ID" value="BBG27535.1"/>
    <property type="molecule type" value="Genomic_DNA"/>
</dbReference>
<comment type="catalytic activity">
    <reaction evidence="9">
        <text>a cytidine in tRNA + acetyl-CoA + ATP + H2O = an N(4)-acetylcytidine in tRNA + ADP + phosphate + CoA + H(+)</text>
        <dbReference type="Rhea" id="RHEA:53876"/>
        <dbReference type="Rhea" id="RHEA-COMP:13670"/>
        <dbReference type="Rhea" id="RHEA-COMP:13671"/>
        <dbReference type="ChEBI" id="CHEBI:15377"/>
        <dbReference type="ChEBI" id="CHEBI:15378"/>
        <dbReference type="ChEBI" id="CHEBI:30616"/>
        <dbReference type="ChEBI" id="CHEBI:43474"/>
        <dbReference type="ChEBI" id="CHEBI:57287"/>
        <dbReference type="ChEBI" id="CHEBI:57288"/>
        <dbReference type="ChEBI" id="CHEBI:74900"/>
        <dbReference type="ChEBI" id="CHEBI:82748"/>
        <dbReference type="ChEBI" id="CHEBI:456216"/>
    </reaction>
</comment>
<evidence type="ECO:0000256" key="12">
    <source>
        <dbReference type="HAMAP-Rule" id="MF_01886"/>
    </source>
</evidence>
<evidence type="ECO:0000256" key="10">
    <source>
        <dbReference type="ARBA" id="ARBA00049889"/>
    </source>
</evidence>
<dbReference type="OrthoDB" id="312894at2157"/>
<dbReference type="InterPro" id="IPR032672">
    <property type="entry name" value="TmcA/NAT10/Kre33"/>
</dbReference>
<dbReference type="GO" id="GO:0005524">
    <property type="term" value="F:ATP binding"/>
    <property type="evidence" value="ECO:0007669"/>
    <property type="project" value="UniProtKB-UniRule"/>
</dbReference>
<proteinExistence type="inferred from homology"/>
<comment type="similarity">
    <text evidence="12">Belongs to the TmcA family.</text>
</comment>
<dbReference type="RefSeq" id="WP_149528675.1">
    <property type="nucleotide sequence ID" value="NZ_AP018929.1"/>
</dbReference>
<evidence type="ECO:0000313" key="14">
    <source>
        <dbReference type="EMBL" id="BBG24746.1"/>
    </source>
</evidence>
<dbReference type="Pfam" id="PF05127">
    <property type="entry name" value="NAT10_TcmA_helicase"/>
    <property type="match status" value="1"/>
</dbReference>
<keyword evidence="6 12" id="KW-0067">ATP-binding</keyword>
<dbReference type="Proteomes" id="UP000325030">
    <property type="component" value="Chromosome"/>
</dbReference>
<comment type="function">
    <text evidence="12">Catalyzes the formation of N(4)-acetylcytidine (ac(4)C) at the wobble position of tRNA(Met), by using acetyl-CoA as an acetyl donor and ATP (or GTP).</text>
</comment>
<organism evidence="14 16">
    <name type="scientific">Sulfuracidifex tepidarius</name>
    <dbReference type="NCBI Taxonomy" id="1294262"/>
    <lineage>
        <taxon>Archaea</taxon>
        <taxon>Thermoproteota</taxon>
        <taxon>Thermoprotei</taxon>
        <taxon>Sulfolobales</taxon>
        <taxon>Sulfolobaceae</taxon>
        <taxon>Sulfuracidifex</taxon>
    </lineage>
</organism>
<keyword evidence="3 12" id="KW-0808">Transferase</keyword>
<dbReference type="STRING" id="1294262.GCA_001316085_01772"/>
<accession>A0A510E4S3</accession>
<keyword evidence="8 12" id="KW-0012">Acyltransferase</keyword>
<dbReference type="InterPro" id="IPR016181">
    <property type="entry name" value="Acyl_CoA_acyltransferase"/>
</dbReference>
<dbReference type="SUPFAM" id="SSF55729">
    <property type="entry name" value="Acyl-CoA N-acyltransferases (Nat)"/>
    <property type="match status" value="1"/>
</dbReference>
<dbReference type="PROSITE" id="PS51186">
    <property type="entry name" value="GNAT"/>
    <property type="match status" value="1"/>
</dbReference>
<dbReference type="InterPro" id="IPR000182">
    <property type="entry name" value="GNAT_dom"/>
</dbReference>
<dbReference type="GO" id="GO:0000049">
    <property type="term" value="F:tRNA binding"/>
    <property type="evidence" value="ECO:0007669"/>
    <property type="project" value="UniProtKB-UniRule"/>
</dbReference>
<evidence type="ECO:0000256" key="11">
    <source>
        <dbReference type="ARBA" id="ARBA00049914"/>
    </source>
</evidence>
<dbReference type="GO" id="GO:0005737">
    <property type="term" value="C:cytoplasm"/>
    <property type="evidence" value="ECO:0007669"/>
    <property type="project" value="UniProtKB-SubCell"/>
</dbReference>
<comment type="subcellular location">
    <subcellularLocation>
        <location evidence="12">Cytoplasm</location>
    </subcellularLocation>
</comment>
<dbReference type="SUPFAM" id="SSF52540">
    <property type="entry name" value="P-loop containing nucleoside triphosphate hydrolases"/>
    <property type="match status" value="1"/>
</dbReference>
<evidence type="ECO:0000256" key="5">
    <source>
        <dbReference type="ARBA" id="ARBA00022741"/>
    </source>
</evidence>
<dbReference type="Pfam" id="PF08351">
    <property type="entry name" value="TmcA_N"/>
    <property type="match status" value="1"/>
</dbReference>
<feature type="binding site" evidence="12">
    <location>
        <position position="209"/>
    </location>
    <ligand>
        <name>ATP</name>
        <dbReference type="ChEBI" id="CHEBI:30616"/>
    </ligand>
</feature>
<dbReference type="InterPro" id="IPR027417">
    <property type="entry name" value="P-loop_NTPase"/>
</dbReference>
<dbReference type="PANTHER" id="PTHR10925:SF5">
    <property type="entry name" value="RNA CYTIDINE ACETYLTRANSFERASE"/>
    <property type="match status" value="1"/>
</dbReference>
<feature type="binding site" evidence="12">
    <location>
        <begin position="528"/>
        <end position="530"/>
    </location>
    <ligand>
        <name>acetyl-CoA</name>
        <dbReference type="ChEBI" id="CHEBI:57288"/>
    </ligand>
</feature>
<keyword evidence="1 12" id="KW-0963">Cytoplasm</keyword>
<dbReference type="GO" id="GO:1904812">
    <property type="term" value="P:rRNA acetylation involved in maturation of SSU-rRNA"/>
    <property type="evidence" value="ECO:0007669"/>
    <property type="project" value="TreeGrafter"/>
</dbReference>
<dbReference type="EC" id="2.3.1.193" evidence="12"/>
<dbReference type="Gene3D" id="3.40.50.300">
    <property type="entry name" value="P-loop containing nucleotide triphosphate hydrolases"/>
    <property type="match status" value="1"/>
</dbReference>
<evidence type="ECO:0000313" key="15">
    <source>
        <dbReference type="EMBL" id="BBG27535.1"/>
    </source>
</evidence>
<protein>
    <recommendedName>
        <fullName evidence="12">tRNA(Met) cytidine acetyltransferase TmcA</fullName>
        <ecNumber evidence="12">2.3.1.193</ecNumber>
    </recommendedName>
</protein>
<sequence length="767" mass="87704">MDKDEFLRILSSSIKDGIERNYRNLVFIQRNDSFDVVKEIIKLYLEINENPSIIYGFHPWIKEAKERMRKLREDLEEYRFEDADYSNAEWFMGNSYDVVIMDLMDNFQPNNIGRMVELCRGGGLVILYTDDLKGNKLFRNTILRNGKVSSLYEDRFLRKLREHEGIFLVDGDSYLALPFKGRLDEDPERKVEAKNAAQDIHELCKTIDQGLALEGLYFIMSSGKRSVSITAPRGRGKSAVVGLFLASLASEERKRSLKVFVTSPTIYGSSQIFEFMVRGLENLGIEYSLKKNSNMISSINTEYIKVSYIPPDAAYSEDGDILIVDEAASLGIAYIDMITRTWKKTIMITTVHGYEGSSKAFSKYLKRMAENRNLKLKNIVMEHPLRYAKGDPIEKWLYDSLLLDAEPEVSEEEFDFLYYDEIPKEVLFADDARLRQAYGIMVTAHYRNNPDDLMIMADGVHHSLRGLSSSRNYVSVVQLSEEGGLDEEKLDLAINGGTFDGDLIPDRVIKHVRIKDFGRLRGWRVVRIATVQELQNKGLGSEILRMIVNEAKDKGLDWVGSSFMGDPKVLKFWIKNGFIPVHVSPKRNEKLGDFPVVVIKPISEEAYKLVGIASYVLKEKLLNTLHDVYFNMSPEIARILITGTRAHRDVNVDPIYLDKVLAFIKGTSPYESSADGIHMLVMKYFWDSKRQWSVMPDEEEFLIGKVIQGKPWGNVSAVLSSNRSQVTEGIYTAIAEILNRYYHLSIDSPLGVMISQHGDIYERMHLD</sequence>
<dbReference type="InterPro" id="IPR024914">
    <property type="entry name" value="tRNA_acetyltr_TmcA"/>
</dbReference>
<dbReference type="InterPro" id="IPR013562">
    <property type="entry name" value="TmcA/NAT10_N"/>
</dbReference>
<dbReference type="Proteomes" id="UP000322983">
    <property type="component" value="Chromosome"/>
</dbReference>
<keyword evidence="2 12" id="KW-0820">tRNA-binding</keyword>
<comment type="catalytic activity">
    <reaction evidence="12">
        <text>cytidine(34) in elongator tRNA(Met) + acetyl-CoA + ATP + H2O = N(4)-acetylcytidine(34) in elongator tRNA(Met) + ADP + phosphate + CoA + H(+)</text>
        <dbReference type="Rhea" id="RHEA:43788"/>
        <dbReference type="Rhea" id="RHEA-COMP:10693"/>
        <dbReference type="Rhea" id="RHEA-COMP:10694"/>
        <dbReference type="ChEBI" id="CHEBI:15377"/>
        <dbReference type="ChEBI" id="CHEBI:15378"/>
        <dbReference type="ChEBI" id="CHEBI:30616"/>
        <dbReference type="ChEBI" id="CHEBI:43474"/>
        <dbReference type="ChEBI" id="CHEBI:57287"/>
        <dbReference type="ChEBI" id="CHEBI:57288"/>
        <dbReference type="ChEBI" id="CHEBI:74900"/>
        <dbReference type="ChEBI" id="CHEBI:82748"/>
        <dbReference type="ChEBI" id="CHEBI:456216"/>
        <dbReference type="EC" id="2.3.1.193"/>
    </reaction>
</comment>
<evidence type="ECO:0000256" key="9">
    <source>
        <dbReference type="ARBA" id="ARBA00049883"/>
    </source>
</evidence>
<evidence type="ECO:0000256" key="4">
    <source>
        <dbReference type="ARBA" id="ARBA00022694"/>
    </source>
</evidence>
<evidence type="ECO:0000259" key="13">
    <source>
        <dbReference type="PROSITE" id="PS51186"/>
    </source>
</evidence>
<dbReference type="CDD" id="cd04301">
    <property type="entry name" value="NAT_SF"/>
    <property type="match status" value="1"/>
</dbReference>
<accession>A0A510DWZ0</accession>
<keyword evidence="4 12" id="KW-0819">tRNA processing</keyword>
<dbReference type="KEGG" id="step:IC006_2080"/>
<evidence type="ECO:0000256" key="8">
    <source>
        <dbReference type="ARBA" id="ARBA00023315"/>
    </source>
</evidence>
<evidence type="ECO:0000256" key="7">
    <source>
        <dbReference type="ARBA" id="ARBA00022884"/>
    </source>
</evidence>
<dbReference type="AlphaFoldDB" id="A0A510DWZ0"/>
<dbReference type="GO" id="GO:0051391">
    <property type="term" value="P:tRNA acetylation"/>
    <property type="evidence" value="ECO:0007669"/>
    <property type="project" value="UniProtKB-UniRule"/>
</dbReference>
<keyword evidence="16" id="KW-1185">Reference proteome</keyword>
<dbReference type="Pfam" id="PF13718">
    <property type="entry name" value="GNAT_acetyltr_2"/>
    <property type="match status" value="2"/>
</dbReference>
<evidence type="ECO:0000256" key="2">
    <source>
        <dbReference type="ARBA" id="ARBA00022555"/>
    </source>
</evidence>
<dbReference type="GO" id="GO:0002101">
    <property type="term" value="P:tRNA wobble cytosine modification"/>
    <property type="evidence" value="ECO:0007669"/>
    <property type="project" value="UniProtKB-UniRule"/>
</dbReference>
<dbReference type="PANTHER" id="PTHR10925">
    <property type="entry name" value="N-ACETYLTRANSFERASE 10"/>
    <property type="match status" value="1"/>
</dbReference>
<reference evidence="17" key="1">
    <citation type="submission" date="2018-09" db="EMBL/GenBank/DDBJ databases">
        <title>Complete Genome Sequencing of Sulfolobus sp. JCM 16834.</title>
        <authorList>
            <person name="Kato S."/>
            <person name="Itoh T."/>
            <person name="Ohkuma M."/>
        </authorList>
    </citation>
    <scope>NUCLEOTIDE SEQUENCE [LARGE SCALE GENOMIC DNA]</scope>
    <source>
        <strain evidence="17">IC-007</strain>
    </source>
</reference>
<evidence type="ECO:0000256" key="6">
    <source>
        <dbReference type="ARBA" id="ARBA00022840"/>
    </source>
</evidence>
<comment type="caution">
    <text evidence="12">Lacks conserved residue(s) required for the propagation of feature annotation.</text>
</comment>
<dbReference type="GO" id="GO:1990883">
    <property type="term" value="F:18S rRNA cytidine N-acetyltransferase activity"/>
    <property type="evidence" value="ECO:0007669"/>
    <property type="project" value="TreeGrafter"/>
</dbReference>
<gene>
    <name evidence="12" type="primary">tmcA</name>
    <name evidence="14" type="ORF">IC006_2080</name>
    <name evidence="15" type="ORF">IC007_2089</name>
</gene>
<comment type="catalytic activity">
    <reaction evidence="10">
        <text>a cytidine in RNA + acetyl-CoA + ATP + H2O = an N(4)-acetylcytidine in RNA + ADP + phosphate + CoA + H(+)</text>
        <dbReference type="Rhea" id="RHEA:82211"/>
        <dbReference type="Rhea" id="RHEA-COMP:15704"/>
        <dbReference type="Rhea" id="RHEA-COMP:19834"/>
        <dbReference type="ChEBI" id="CHEBI:15377"/>
        <dbReference type="ChEBI" id="CHEBI:15378"/>
        <dbReference type="ChEBI" id="CHEBI:30616"/>
        <dbReference type="ChEBI" id="CHEBI:43474"/>
        <dbReference type="ChEBI" id="CHEBI:57287"/>
        <dbReference type="ChEBI" id="CHEBI:57288"/>
        <dbReference type="ChEBI" id="CHEBI:74900"/>
        <dbReference type="ChEBI" id="CHEBI:82748"/>
        <dbReference type="ChEBI" id="CHEBI:456216"/>
    </reaction>
</comment>
<name>A0A510DWZ0_9CREN</name>
<dbReference type="InterPro" id="IPR007807">
    <property type="entry name" value="TcmA/NAT10_helicase"/>
</dbReference>
<evidence type="ECO:0000313" key="17">
    <source>
        <dbReference type="Proteomes" id="UP000325030"/>
    </source>
</evidence>
<comment type="catalytic activity">
    <reaction evidence="11">
        <text>a cytidine in mRNA + acetyl-CoA + ATP + H2O = an N(4)-acetylcytidine in mRNA + ADP + phosphate + CoA + H(+)</text>
        <dbReference type="Rhea" id="RHEA:58480"/>
        <dbReference type="Rhea" id="RHEA-COMP:15145"/>
        <dbReference type="Rhea" id="RHEA-COMP:15146"/>
        <dbReference type="ChEBI" id="CHEBI:15377"/>
        <dbReference type="ChEBI" id="CHEBI:15378"/>
        <dbReference type="ChEBI" id="CHEBI:30616"/>
        <dbReference type="ChEBI" id="CHEBI:43474"/>
        <dbReference type="ChEBI" id="CHEBI:57287"/>
        <dbReference type="ChEBI" id="CHEBI:57288"/>
        <dbReference type="ChEBI" id="CHEBI:74900"/>
        <dbReference type="ChEBI" id="CHEBI:82748"/>
        <dbReference type="ChEBI" id="CHEBI:456216"/>
    </reaction>
</comment>
<evidence type="ECO:0000313" key="16">
    <source>
        <dbReference type="Proteomes" id="UP000322983"/>
    </source>
</evidence>
<dbReference type="GeneID" id="41718421"/>
<dbReference type="Gene3D" id="3.40.630.30">
    <property type="match status" value="1"/>
</dbReference>
<dbReference type="HAMAP" id="MF_01886">
    <property type="entry name" value="tRNA_acetyltr_TmcA"/>
    <property type="match status" value="1"/>
</dbReference>
<dbReference type="EMBL" id="AP018929">
    <property type="protein sequence ID" value="BBG24746.1"/>
    <property type="molecule type" value="Genomic_DNA"/>
</dbReference>
<dbReference type="Gene3D" id="3.40.50.11040">
    <property type="match status" value="1"/>
</dbReference>
<keyword evidence="7 12" id="KW-0694">RNA-binding</keyword>
<feature type="binding site" evidence="12">
    <location>
        <position position="386"/>
    </location>
    <ligand>
        <name>ATP</name>
        <dbReference type="ChEBI" id="CHEBI:30616"/>
    </ligand>
</feature>
<feature type="domain" description="N-acetyltransferase" evidence="13">
    <location>
        <begin position="444"/>
        <end position="603"/>
    </location>
</feature>
<evidence type="ECO:0000256" key="1">
    <source>
        <dbReference type="ARBA" id="ARBA00022490"/>
    </source>
</evidence>
<reference evidence="14 16" key="2">
    <citation type="journal article" date="2020" name="Int. J. Syst. Evol. Microbiol.">
        <title>Sulfuracidifex tepidarius gen. nov., sp. nov. and transfer of Sulfolobus metallicus Huber and Stetter 1992 to the genus Sulfuracidifex as Sulfuracidifex metallicus comb. nov.</title>
        <authorList>
            <person name="Itoh T."/>
            <person name="Miura T."/>
            <person name="Sakai H.D."/>
            <person name="Kato S."/>
            <person name="Ohkuma M."/>
            <person name="Takashina T."/>
        </authorList>
    </citation>
    <scope>NUCLEOTIDE SEQUENCE [LARGE SCALE GENOMIC DNA]</scope>
    <source>
        <strain evidence="14 16">IC-006</strain>
        <strain evidence="15">IC-007</strain>
    </source>
</reference>
<dbReference type="InterPro" id="IPR029063">
    <property type="entry name" value="SAM-dependent_MTases_sf"/>
</dbReference>
<dbReference type="GO" id="GO:0051392">
    <property type="term" value="F:tRNA cytidine N4-acetyltransferase activity"/>
    <property type="evidence" value="ECO:0007669"/>
    <property type="project" value="UniProtKB-UniRule"/>
</dbReference>
<keyword evidence="5 12" id="KW-0547">Nucleotide-binding</keyword>